<dbReference type="AlphaFoldDB" id="A0AA37C4B8"/>
<protein>
    <submittedName>
        <fullName evidence="2">Uncharacterized protein</fullName>
    </submittedName>
</protein>
<feature type="compositionally biased region" description="Gly residues" evidence="1">
    <location>
        <begin position="23"/>
        <end position="33"/>
    </location>
</feature>
<organism evidence="2 3">
    <name type="scientific">Streptomyces albidoflavus</name>
    <dbReference type="NCBI Taxonomy" id="1886"/>
    <lineage>
        <taxon>Bacteria</taxon>
        <taxon>Bacillati</taxon>
        <taxon>Actinomycetota</taxon>
        <taxon>Actinomycetes</taxon>
        <taxon>Kitasatosporales</taxon>
        <taxon>Streptomycetaceae</taxon>
        <taxon>Streptomyces</taxon>
        <taxon>Streptomyces albidoflavus group</taxon>
    </lineage>
</organism>
<feature type="region of interest" description="Disordered" evidence="1">
    <location>
        <begin position="1"/>
        <end position="86"/>
    </location>
</feature>
<sequence>MGQAHQMGVTLDHHRLGPVEPDPGGGCGVGTVGEGRHGSESLSREQETGADEHSVKRVNRRRVTAPARTRSHLRGGPARPRSPRHL</sequence>
<dbReference type="EMBL" id="BNDZ01000005">
    <property type="protein sequence ID" value="GHI49771.1"/>
    <property type="molecule type" value="Genomic_DNA"/>
</dbReference>
<comment type="caution">
    <text evidence="2">The sequence shown here is derived from an EMBL/GenBank/DDBJ whole genome shotgun (WGS) entry which is preliminary data.</text>
</comment>
<evidence type="ECO:0000256" key="1">
    <source>
        <dbReference type="SAM" id="MobiDB-lite"/>
    </source>
</evidence>
<evidence type="ECO:0000313" key="3">
    <source>
        <dbReference type="Proteomes" id="UP001051844"/>
    </source>
</evidence>
<dbReference type="Proteomes" id="UP001051844">
    <property type="component" value="Unassembled WGS sequence"/>
</dbReference>
<accession>A0AA37C4B8</accession>
<gene>
    <name evidence="2" type="ORF">ScoT_59450</name>
</gene>
<evidence type="ECO:0000313" key="2">
    <source>
        <dbReference type="EMBL" id="GHI49771.1"/>
    </source>
</evidence>
<reference evidence="2" key="1">
    <citation type="submission" date="2022-09" db="EMBL/GenBank/DDBJ databases">
        <title>Whole genome shotgun sequence of Streptomyces albidoflavus NBRC 12854.</title>
        <authorList>
            <person name="Komaki H."/>
            <person name="Tamura T."/>
        </authorList>
    </citation>
    <scope>NUCLEOTIDE SEQUENCE</scope>
    <source>
        <strain evidence="2">NBRC 12854</strain>
    </source>
</reference>
<name>A0AA37C4B8_9ACTN</name>
<feature type="compositionally biased region" description="Basic residues" evidence="1">
    <location>
        <begin position="56"/>
        <end position="73"/>
    </location>
</feature>
<feature type="compositionally biased region" description="Basic and acidic residues" evidence="1">
    <location>
        <begin position="34"/>
        <end position="55"/>
    </location>
</feature>
<proteinExistence type="predicted"/>